<dbReference type="FunFam" id="3.30.1490.120:FF:000004">
    <property type="entry name" value="RNA polymerase I subunit Rpa43"/>
    <property type="match status" value="1"/>
</dbReference>
<dbReference type="GO" id="GO:0006362">
    <property type="term" value="P:transcription elongation by RNA polymerase I"/>
    <property type="evidence" value="ECO:0007669"/>
    <property type="project" value="UniProtKB-ARBA"/>
</dbReference>
<sequence>MSTTLTTIHPPKEKKHIKKNEKEPSRKEKKPSKKRQREEDDAAASASLITAVGSPKKKARKDVLLQSQSQIIDDIVPDSQPPIPPSSQSASKSATIQSLSRDNSTDSLFYTQTSSFYVPLAPISQTYPLDGLCAEHLSPLLLTYSPLLKGVVLSYSNVRLGPSPSAAPAKPQRKASSDSDSEDDEGEDEQDRVIELAKATNEYAAPFLWITADFLLLKPKRGLWVEGYVNLSNESHLGLIVYNLFGASIERAHLPSNWVFHPPAGSTATTTEGTGQDSASSSSSEGYFTDAMGTKIDGLIRFRVRDFETTSEGKDGEPGLITFEGTLLGEEEEREVEIREAESLKTRKERKERRKGTPVMSGALRVRVQEPIKSAMKSPTPLIGSSQTVSDGVPSQDHEQAKNKEKGKGKEKRKKGEKGEEARKERKKKTSKA</sequence>
<gene>
    <name evidence="10" type="ORF">M501DRAFT_1004083</name>
</gene>
<keyword evidence="4" id="KW-0597">Phosphoprotein</keyword>
<dbReference type="PANTHER" id="PTHR12709">
    <property type="entry name" value="DNA-DIRECTED RNA POLYMERASE II, III"/>
    <property type="match status" value="1"/>
</dbReference>
<dbReference type="Pfam" id="PF17875">
    <property type="entry name" value="RPA43_OB"/>
    <property type="match status" value="1"/>
</dbReference>
<comment type="caution">
    <text evidence="10">The sequence shown here is derived from an EMBL/GenBank/DDBJ whole genome shotgun (WGS) entry which is preliminary data.</text>
</comment>
<feature type="region of interest" description="Disordered" evidence="8">
    <location>
        <begin position="265"/>
        <end position="286"/>
    </location>
</feature>
<comment type="similarity">
    <text evidence="2">Belongs to the eukaryotic RPA43 RNA polymerase subunit family.</text>
</comment>
<keyword evidence="11" id="KW-1185">Reference proteome</keyword>
<organism evidence="10 11">
    <name type="scientific">Patellaria atrata CBS 101060</name>
    <dbReference type="NCBI Taxonomy" id="1346257"/>
    <lineage>
        <taxon>Eukaryota</taxon>
        <taxon>Fungi</taxon>
        <taxon>Dikarya</taxon>
        <taxon>Ascomycota</taxon>
        <taxon>Pezizomycotina</taxon>
        <taxon>Dothideomycetes</taxon>
        <taxon>Dothideomycetes incertae sedis</taxon>
        <taxon>Patellariales</taxon>
        <taxon>Patellariaceae</taxon>
        <taxon>Patellaria</taxon>
    </lineage>
</organism>
<dbReference type="Gene3D" id="2.40.50.1060">
    <property type="match status" value="1"/>
</dbReference>
<feature type="region of interest" description="Disordered" evidence="8">
    <location>
        <begin position="331"/>
        <end position="433"/>
    </location>
</feature>
<dbReference type="InterPro" id="IPR041178">
    <property type="entry name" value="RPA43_OB"/>
</dbReference>
<evidence type="ECO:0000256" key="7">
    <source>
        <dbReference type="RuleBase" id="RU369086"/>
    </source>
</evidence>
<reference evidence="10" key="1">
    <citation type="journal article" date="2020" name="Stud. Mycol.">
        <title>101 Dothideomycetes genomes: a test case for predicting lifestyles and emergence of pathogens.</title>
        <authorList>
            <person name="Haridas S."/>
            <person name="Albert R."/>
            <person name="Binder M."/>
            <person name="Bloem J."/>
            <person name="Labutti K."/>
            <person name="Salamov A."/>
            <person name="Andreopoulos B."/>
            <person name="Baker S."/>
            <person name="Barry K."/>
            <person name="Bills G."/>
            <person name="Bluhm B."/>
            <person name="Cannon C."/>
            <person name="Castanera R."/>
            <person name="Culley D."/>
            <person name="Daum C."/>
            <person name="Ezra D."/>
            <person name="Gonzalez J."/>
            <person name="Henrissat B."/>
            <person name="Kuo A."/>
            <person name="Liang C."/>
            <person name="Lipzen A."/>
            <person name="Lutzoni F."/>
            <person name="Magnuson J."/>
            <person name="Mondo S."/>
            <person name="Nolan M."/>
            <person name="Ohm R."/>
            <person name="Pangilinan J."/>
            <person name="Park H.-J."/>
            <person name="Ramirez L."/>
            <person name="Alfaro M."/>
            <person name="Sun H."/>
            <person name="Tritt A."/>
            <person name="Yoshinaga Y."/>
            <person name="Zwiers L.-H."/>
            <person name="Turgeon B."/>
            <person name="Goodwin S."/>
            <person name="Spatafora J."/>
            <person name="Crous P."/>
            <person name="Grigoriev I."/>
        </authorList>
    </citation>
    <scope>NUCLEOTIDE SEQUENCE</scope>
    <source>
        <strain evidence="10">CBS 101060</strain>
    </source>
</reference>
<feature type="region of interest" description="Disordered" evidence="8">
    <location>
        <begin position="1"/>
        <end position="99"/>
    </location>
</feature>
<dbReference type="InterPro" id="IPR045113">
    <property type="entry name" value="Rpb7-like"/>
</dbReference>
<proteinExistence type="inferred from homology"/>
<comment type="function">
    <text evidence="7">DNA-dependent RNA polymerase which catalyzes the transcription of DNA into RNA using the four ribonucleoside triphosphates as substrates.</text>
</comment>
<dbReference type="PANTHER" id="PTHR12709:SF5">
    <property type="entry name" value="DNA-DIRECTED RNA POLYMERASE I SUBUNIT RPA43"/>
    <property type="match status" value="1"/>
</dbReference>
<feature type="compositionally biased region" description="Basic and acidic residues" evidence="8">
    <location>
        <begin position="396"/>
        <end position="408"/>
    </location>
</feature>
<evidence type="ECO:0000256" key="6">
    <source>
        <dbReference type="ARBA" id="ARBA00023242"/>
    </source>
</evidence>
<evidence type="ECO:0000256" key="5">
    <source>
        <dbReference type="ARBA" id="ARBA00023163"/>
    </source>
</evidence>
<dbReference type="EMBL" id="MU006095">
    <property type="protein sequence ID" value="KAF2839448.1"/>
    <property type="molecule type" value="Genomic_DNA"/>
</dbReference>
<evidence type="ECO:0000313" key="10">
    <source>
        <dbReference type="EMBL" id="KAF2839448.1"/>
    </source>
</evidence>
<evidence type="ECO:0000256" key="1">
    <source>
        <dbReference type="ARBA" id="ARBA00004604"/>
    </source>
</evidence>
<dbReference type="GO" id="GO:0006361">
    <property type="term" value="P:transcription initiation at RNA polymerase I promoter"/>
    <property type="evidence" value="ECO:0007669"/>
    <property type="project" value="UniProtKB-ARBA"/>
</dbReference>
<protein>
    <recommendedName>
        <fullName evidence="7">DNA-directed RNA polymerase subunit</fullName>
    </recommendedName>
</protein>
<accession>A0A9P4SD63</accession>
<evidence type="ECO:0000259" key="9">
    <source>
        <dbReference type="Pfam" id="PF17875"/>
    </source>
</evidence>
<feature type="compositionally biased region" description="Low complexity" evidence="8">
    <location>
        <begin position="66"/>
        <end position="78"/>
    </location>
</feature>
<feature type="compositionally biased region" description="Basic and acidic residues" evidence="8">
    <location>
        <begin position="336"/>
        <end position="346"/>
    </location>
</feature>
<evidence type="ECO:0000256" key="4">
    <source>
        <dbReference type="ARBA" id="ARBA00022553"/>
    </source>
</evidence>
<name>A0A9P4SD63_9PEZI</name>
<dbReference type="Proteomes" id="UP000799429">
    <property type="component" value="Unassembled WGS sequence"/>
</dbReference>
<dbReference type="Gene3D" id="3.30.1490.120">
    <property type="entry name" value="RNA polymerase Rpb7-like, N-terminal domain"/>
    <property type="match status" value="1"/>
</dbReference>
<evidence type="ECO:0000313" key="11">
    <source>
        <dbReference type="Proteomes" id="UP000799429"/>
    </source>
</evidence>
<evidence type="ECO:0000256" key="8">
    <source>
        <dbReference type="SAM" id="MobiDB-lite"/>
    </source>
</evidence>
<dbReference type="OrthoDB" id="10250504at2759"/>
<comment type="subcellular location">
    <subcellularLocation>
        <location evidence="1">Nucleus</location>
        <location evidence="1">Nucleolus</location>
    </subcellularLocation>
</comment>
<keyword evidence="5 7" id="KW-0804">Transcription</keyword>
<keyword evidence="3 7" id="KW-0240">DNA-directed RNA polymerase</keyword>
<evidence type="ECO:0000256" key="3">
    <source>
        <dbReference type="ARBA" id="ARBA00022478"/>
    </source>
</evidence>
<dbReference type="InterPro" id="IPR036898">
    <property type="entry name" value="RNA_pol_Rpb7-like_N_sf"/>
</dbReference>
<feature type="compositionally biased region" description="Low complexity" evidence="8">
    <location>
        <begin position="265"/>
        <end position="284"/>
    </location>
</feature>
<feature type="compositionally biased region" description="Basic residues" evidence="8">
    <location>
        <begin position="347"/>
        <end position="356"/>
    </location>
</feature>
<dbReference type="AlphaFoldDB" id="A0A9P4SD63"/>
<evidence type="ECO:0000256" key="2">
    <source>
        <dbReference type="ARBA" id="ARBA00005930"/>
    </source>
</evidence>
<feature type="domain" description="RPA43 OB" evidence="9">
    <location>
        <begin position="219"/>
        <end position="328"/>
    </location>
</feature>
<dbReference type="GO" id="GO:0005736">
    <property type="term" value="C:RNA polymerase I complex"/>
    <property type="evidence" value="ECO:0007669"/>
    <property type="project" value="UniProtKB-ARBA"/>
</dbReference>
<feature type="region of interest" description="Disordered" evidence="8">
    <location>
        <begin position="163"/>
        <end position="190"/>
    </location>
</feature>
<feature type="compositionally biased region" description="Acidic residues" evidence="8">
    <location>
        <begin position="179"/>
        <end position="190"/>
    </location>
</feature>
<feature type="compositionally biased region" description="Low complexity" evidence="8">
    <location>
        <begin position="86"/>
        <end position="98"/>
    </location>
</feature>
<keyword evidence="6 7" id="KW-0539">Nucleus</keyword>